<proteinExistence type="predicted"/>
<dbReference type="InterPro" id="IPR013320">
    <property type="entry name" value="ConA-like_dom_sf"/>
</dbReference>
<dbReference type="Gene3D" id="2.60.120.200">
    <property type="match status" value="1"/>
</dbReference>
<dbReference type="Pfam" id="PF13385">
    <property type="entry name" value="Laminin_G_3"/>
    <property type="match status" value="1"/>
</dbReference>
<organism evidence="1 2">
    <name type="scientific">Devosia riboflavina</name>
    <dbReference type="NCBI Taxonomy" id="46914"/>
    <lineage>
        <taxon>Bacteria</taxon>
        <taxon>Pseudomonadati</taxon>
        <taxon>Pseudomonadota</taxon>
        <taxon>Alphaproteobacteria</taxon>
        <taxon>Hyphomicrobiales</taxon>
        <taxon>Devosiaceae</taxon>
        <taxon>Devosia</taxon>
    </lineage>
</organism>
<dbReference type="SUPFAM" id="SSF49899">
    <property type="entry name" value="Concanavalin A-like lectins/glucanases"/>
    <property type="match status" value="1"/>
</dbReference>
<name>A0A087LZF6_9HYPH</name>
<comment type="caution">
    <text evidence="1">The sequence shown here is derived from an EMBL/GenBank/DDBJ whole genome shotgun (WGS) entry which is preliminary data.</text>
</comment>
<keyword evidence="2" id="KW-1185">Reference proteome</keyword>
<evidence type="ECO:0000313" key="1">
    <source>
        <dbReference type="EMBL" id="KFL30009.1"/>
    </source>
</evidence>
<dbReference type="AlphaFoldDB" id="A0A087LZF6"/>
<dbReference type="RefSeq" id="WP_035085532.1">
    <property type="nucleotide sequence ID" value="NZ_JQGC01000017.1"/>
</dbReference>
<dbReference type="Proteomes" id="UP000028981">
    <property type="component" value="Unassembled WGS sequence"/>
</dbReference>
<evidence type="ECO:0000313" key="2">
    <source>
        <dbReference type="Proteomes" id="UP000028981"/>
    </source>
</evidence>
<accession>A0A087LZF6</accession>
<evidence type="ECO:0008006" key="3">
    <source>
        <dbReference type="Google" id="ProtNLM"/>
    </source>
</evidence>
<gene>
    <name evidence="1" type="ORF">JP75_18110</name>
</gene>
<sequence>MSASSYRWTAGDAQTEYTRHGYLVAAKGLDADRSLIFDGFSGYVSGPAPTGLAGSFHIAVNLALAAYPWNVCPLLDALTLERDGGESGFSIAIDDRGRPRFTLVTSTGLHVLNGEMALDLYRWHRVVFEYEPGTAMRILVDGQEVGRSSVSGTYRPSEASEALIGRTRHEIIPTGPIRPYAHLPITVYFDGLIEAVTIGSGVAPAGSVGSPSELPDLAPRKLPAGPAGKGRFGATYEHLKYYDGWDRRWRVGEHPDVLVRFDEADYRVVFWRGTNYIPCWVSGEGVWYTNEFNETWGNGATGCAEPMSDKHCAYSHVRIIESHDARVVVHWRYALVDVLDVRPRKDPVSGWTDFSDEVYTIYPDGTATRSITLHSTQPMESHEFQESIVVLGPGQRPEDVLEIEPVTLANMAGEAKTYSWENGRPRHLPEPPRANIALINTKAAQRPYMIVSDEPCLTRDDGPQPAPLFPPYYHETLSEGQTFPWWNHWPTSDIPSDGRRAVAADRASHSSVLTGSEWADYKVTPTSRQRVMLHGLTDRKVEDLVPLAAAWLSPAPLSGAKGQFDPVEKAYVLAAGAGRGFTLMGSAQTPIINPAFIITDCPGEVSVEIDGEAILPGKHLRLGWRHSAERSDLVIWVEISATRPVHLSFQVRQ</sequence>
<dbReference type="EMBL" id="JQGC01000017">
    <property type="protein sequence ID" value="KFL30009.1"/>
    <property type="molecule type" value="Genomic_DNA"/>
</dbReference>
<reference evidence="1 2" key="1">
    <citation type="submission" date="2014-08" db="EMBL/GenBank/DDBJ databases">
        <authorList>
            <person name="Hassan Y.I."/>
            <person name="Lepp D."/>
            <person name="Zhou T."/>
        </authorList>
    </citation>
    <scope>NUCLEOTIDE SEQUENCE [LARGE SCALE GENOMIC DNA]</scope>
    <source>
        <strain evidence="1 2">IFO13584</strain>
    </source>
</reference>
<protein>
    <recommendedName>
        <fullName evidence="3">LamG-like jellyroll fold domain-containing protein</fullName>
    </recommendedName>
</protein>
<dbReference type="OrthoDB" id="581532at2"/>